<evidence type="ECO:0000256" key="6">
    <source>
        <dbReference type="ARBA" id="ARBA00023157"/>
    </source>
</evidence>
<dbReference type="Proteomes" id="UP000198287">
    <property type="component" value="Unassembled WGS sequence"/>
</dbReference>
<evidence type="ECO:0000256" key="4">
    <source>
        <dbReference type="ARBA" id="ARBA00022989"/>
    </source>
</evidence>
<dbReference type="OMA" id="LCQEFRC"/>
<dbReference type="GO" id="GO:0016192">
    <property type="term" value="P:vesicle-mediated transport"/>
    <property type="evidence" value="ECO:0007669"/>
    <property type="project" value="UniProtKB-ARBA"/>
</dbReference>
<evidence type="ECO:0000313" key="9">
    <source>
        <dbReference type="EMBL" id="OXA41689.1"/>
    </source>
</evidence>
<dbReference type="Pfam" id="PF00057">
    <property type="entry name" value="Ldl_recept_a"/>
    <property type="match status" value="2"/>
</dbReference>
<dbReference type="InterPro" id="IPR050685">
    <property type="entry name" value="LDLR"/>
</dbReference>
<dbReference type="PRINTS" id="PR00261">
    <property type="entry name" value="LDLRECEPTOR"/>
</dbReference>
<evidence type="ECO:0000313" key="10">
    <source>
        <dbReference type="Proteomes" id="UP000198287"/>
    </source>
</evidence>
<dbReference type="SMART" id="SM00192">
    <property type="entry name" value="LDLa"/>
    <property type="match status" value="2"/>
</dbReference>
<protein>
    <submittedName>
        <fullName evidence="9">Low-density lipoprotein receptor-related protein</fullName>
    </submittedName>
</protein>
<feature type="disulfide bond" evidence="7">
    <location>
        <begin position="91"/>
        <end position="109"/>
    </location>
</feature>
<dbReference type="PROSITE" id="PS51257">
    <property type="entry name" value="PROKAR_LIPOPROTEIN"/>
    <property type="match status" value="1"/>
</dbReference>
<dbReference type="PROSITE" id="PS50068">
    <property type="entry name" value="LDLRA_2"/>
    <property type="match status" value="2"/>
</dbReference>
<dbReference type="EMBL" id="LNIX01000028">
    <property type="protein sequence ID" value="OXA41689.1"/>
    <property type="molecule type" value="Genomic_DNA"/>
</dbReference>
<sequence length="136" mass="14815">MGFKQLTIYCLVVTTYLALAAVLVGCKWVGIHKPCLCQEFRCANGTSCLHKSRVCNGYKDCPGGGEDELGYADRSCFKRVVKCDPQTEFKCKFGGCIEIGKVCDGTIDCFGGVDEASDFCAWVHGEENSTAVNPYN</sequence>
<dbReference type="InterPro" id="IPR036055">
    <property type="entry name" value="LDL_receptor-like_sf"/>
</dbReference>
<evidence type="ECO:0000256" key="2">
    <source>
        <dbReference type="ARBA" id="ARBA00022692"/>
    </source>
</evidence>
<evidence type="ECO:0000256" key="8">
    <source>
        <dbReference type="SAM" id="Phobius"/>
    </source>
</evidence>
<comment type="subcellular location">
    <subcellularLocation>
        <location evidence="1">Membrane</location>
        <topology evidence="1">Single-pass membrane protein</topology>
    </subcellularLocation>
</comment>
<feature type="transmembrane region" description="Helical" evidence="8">
    <location>
        <begin position="6"/>
        <end position="26"/>
    </location>
</feature>
<comment type="caution">
    <text evidence="9">The sequence shown here is derived from an EMBL/GenBank/DDBJ whole genome shotgun (WGS) entry which is preliminary data.</text>
</comment>
<keyword evidence="2 8" id="KW-0812">Transmembrane</keyword>
<evidence type="ECO:0000256" key="5">
    <source>
        <dbReference type="ARBA" id="ARBA00023136"/>
    </source>
</evidence>
<dbReference type="STRING" id="158441.A0A226D906"/>
<keyword evidence="3" id="KW-0677">Repeat</keyword>
<dbReference type="CDD" id="cd00112">
    <property type="entry name" value="LDLa"/>
    <property type="match status" value="2"/>
</dbReference>
<proteinExistence type="predicted"/>
<keyword evidence="9" id="KW-0449">Lipoprotein</keyword>
<dbReference type="OrthoDB" id="6147874at2759"/>
<dbReference type="InterPro" id="IPR002172">
    <property type="entry name" value="LDrepeatLR_classA_rpt"/>
</dbReference>
<evidence type="ECO:0000256" key="3">
    <source>
        <dbReference type="ARBA" id="ARBA00022737"/>
    </source>
</evidence>
<keyword evidence="10" id="KW-1185">Reference proteome</keyword>
<name>A0A226D906_FOLCA</name>
<dbReference type="Gene3D" id="4.10.400.10">
    <property type="entry name" value="Low-density Lipoprotein Receptor"/>
    <property type="match status" value="2"/>
</dbReference>
<evidence type="ECO:0000256" key="7">
    <source>
        <dbReference type="PROSITE-ProRule" id="PRU00124"/>
    </source>
</evidence>
<dbReference type="AlphaFoldDB" id="A0A226D906"/>
<organism evidence="9 10">
    <name type="scientific">Folsomia candida</name>
    <name type="common">Springtail</name>
    <dbReference type="NCBI Taxonomy" id="158441"/>
    <lineage>
        <taxon>Eukaryota</taxon>
        <taxon>Metazoa</taxon>
        <taxon>Ecdysozoa</taxon>
        <taxon>Arthropoda</taxon>
        <taxon>Hexapoda</taxon>
        <taxon>Collembola</taxon>
        <taxon>Entomobryomorpha</taxon>
        <taxon>Isotomoidea</taxon>
        <taxon>Isotomidae</taxon>
        <taxon>Proisotominae</taxon>
        <taxon>Folsomia</taxon>
    </lineage>
</organism>
<keyword evidence="5 8" id="KW-0472">Membrane</keyword>
<evidence type="ECO:0000256" key="1">
    <source>
        <dbReference type="ARBA" id="ARBA00004167"/>
    </source>
</evidence>
<dbReference type="PANTHER" id="PTHR24270:SF62">
    <property type="entry name" value="LOW-DENSITY LIPOPROTEIN RECEPTOR-RELATED PROTEIN 2"/>
    <property type="match status" value="1"/>
</dbReference>
<comment type="caution">
    <text evidence="7">Lacks conserved residue(s) required for the propagation of feature annotation.</text>
</comment>
<accession>A0A226D906</accession>
<keyword evidence="9" id="KW-0675">Receptor</keyword>
<dbReference type="GO" id="GO:0005886">
    <property type="term" value="C:plasma membrane"/>
    <property type="evidence" value="ECO:0007669"/>
    <property type="project" value="TreeGrafter"/>
</dbReference>
<dbReference type="PANTHER" id="PTHR24270">
    <property type="entry name" value="LOW-DENSITY LIPOPROTEIN RECEPTOR-RELATED"/>
    <property type="match status" value="1"/>
</dbReference>
<dbReference type="SUPFAM" id="SSF57424">
    <property type="entry name" value="LDL receptor-like module"/>
    <property type="match status" value="2"/>
</dbReference>
<keyword evidence="6 7" id="KW-1015">Disulfide bond</keyword>
<reference evidence="9 10" key="1">
    <citation type="submission" date="2015-12" db="EMBL/GenBank/DDBJ databases">
        <title>The genome of Folsomia candida.</title>
        <authorList>
            <person name="Faddeeva A."/>
            <person name="Derks M.F."/>
            <person name="Anvar Y."/>
            <person name="Smit S."/>
            <person name="Van Straalen N."/>
            <person name="Roelofs D."/>
        </authorList>
    </citation>
    <scope>NUCLEOTIDE SEQUENCE [LARGE SCALE GENOMIC DNA]</scope>
    <source>
        <strain evidence="9 10">VU population</strain>
        <tissue evidence="9">Whole body</tissue>
    </source>
</reference>
<gene>
    <name evidence="9" type="ORF">Fcan01_23519</name>
</gene>
<keyword evidence="4 8" id="KW-1133">Transmembrane helix</keyword>